<comment type="subcellular location">
    <subcellularLocation>
        <location evidence="1">Cell inner membrane</location>
        <topology evidence="1">Single-pass membrane protein</topology>
        <orientation evidence="1">Periplasmic side</orientation>
    </subcellularLocation>
</comment>
<evidence type="ECO:0000256" key="2">
    <source>
        <dbReference type="ARBA" id="ARBA00006555"/>
    </source>
</evidence>
<evidence type="ECO:0000256" key="4">
    <source>
        <dbReference type="ARBA" id="ARBA00022475"/>
    </source>
</evidence>
<dbReference type="GO" id="GO:0015031">
    <property type="term" value="P:protein transport"/>
    <property type="evidence" value="ECO:0007669"/>
    <property type="project" value="UniProtKB-KW"/>
</dbReference>
<dbReference type="PANTHER" id="PTHR33446">
    <property type="entry name" value="PROTEIN TONB-RELATED"/>
    <property type="match status" value="1"/>
</dbReference>
<dbReference type="NCBIfam" id="TIGR01352">
    <property type="entry name" value="tonB_Cterm"/>
    <property type="match status" value="1"/>
</dbReference>
<evidence type="ECO:0000256" key="7">
    <source>
        <dbReference type="ARBA" id="ARBA00022927"/>
    </source>
</evidence>
<evidence type="ECO:0000256" key="3">
    <source>
        <dbReference type="ARBA" id="ARBA00022448"/>
    </source>
</evidence>
<dbReference type="GO" id="GO:0098797">
    <property type="term" value="C:plasma membrane protein complex"/>
    <property type="evidence" value="ECO:0007669"/>
    <property type="project" value="TreeGrafter"/>
</dbReference>
<evidence type="ECO:0000256" key="8">
    <source>
        <dbReference type="ARBA" id="ARBA00022989"/>
    </source>
</evidence>
<feature type="domain" description="TonB C-terminal" evidence="11">
    <location>
        <begin position="64"/>
        <end position="154"/>
    </location>
</feature>
<keyword evidence="3" id="KW-0813">Transport</keyword>
<feature type="chain" id="PRO_5036682807" evidence="10">
    <location>
        <begin position="21"/>
        <end position="154"/>
    </location>
</feature>
<gene>
    <name evidence="12" type="ORF">J2I48_16580</name>
</gene>
<dbReference type="GO" id="GO:0055085">
    <property type="term" value="P:transmembrane transport"/>
    <property type="evidence" value="ECO:0007669"/>
    <property type="project" value="InterPro"/>
</dbReference>
<evidence type="ECO:0000256" key="1">
    <source>
        <dbReference type="ARBA" id="ARBA00004383"/>
    </source>
</evidence>
<dbReference type="Proteomes" id="UP000664795">
    <property type="component" value="Unassembled WGS sequence"/>
</dbReference>
<evidence type="ECO:0000256" key="5">
    <source>
        <dbReference type="ARBA" id="ARBA00022519"/>
    </source>
</evidence>
<dbReference type="InterPro" id="IPR006260">
    <property type="entry name" value="TonB/TolA_C"/>
</dbReference>
<dbReference type="SUPFAM" id="SSF74653">
    <property type="entry name" value="TolA/TonB C-terminal domain"/>
    <property type="match status" value="1"/>
</dbReference>
<dbReference type="InterPro" id="IPR051045">
    <property type="entry name" value="TonB-dependent_transducer"/>
</dbReference>
<dbReference type="PANTHER" id="PTHR33446:SF2">
    <property type="entry name" value="PROTEIN TONB"/>
    <property type="match status" value="1"/>
</dbReference>
<keyword evidence="6" id="KW-0812">Transmembrane</keyword>
<dbReference type="Pfam" id="PF03544">
    <property type="entry name" value="TonB_C"/>
    <property type="match status" value="1"/>
</dbReference>
<keyword evidence="5" id="KW-0997">Cell inner membrane</keyword>
<feature type="signal peptide" evidence="10">
    <location>
        <begin position="1"/>
        <end position="20"/>
    </location>
</feature>
<keyword evidence="7" id="KW-0653">Protein transport</keyword>
<evidence type="ECO:0000256" key="10">
    <source>
        <dbReference type="SAM" id="SignalP"/>
    </source>
</evidence>
<keyword evidence="10" id="KW-0732">Signal</keyword>
<dbReference type="Gene3D" id="3.30.1150.10">
    <property type="match status" value="1"/>
</dbReference>
<dbReference type="EMBL" id="JAFMYU010000013">
    <property type="protein sequence ID" value="MBO0932627.1"/>
    <property type="molecule type" value="Genomic_DNA"/>
</dbReference>
<evidence type="ECO:0000256" key="6">
    <source>
        <dbReference type="ARBA" id="ARBA00022692"/>
    </source>
</evidence>
<keyword evidence="4" id="KW-1003">Cell membrane</keyword>
<evidence type="ECO:0000313" key="13">
    <source>
        <dbReference type="Proteomes" id="UP000664795"/>
    </source>
</evidence>
<dbReference type="GO" id="GO:0031992">
    <property type="term" value="F:energy transducer activity"/>
    <property type="evidence" value="ECO:0007669"/>
    <property type="project" value="TreeGrafter"/>
</dbReference>
<keyword evidence="13" id="KW-1185">Reference proteome</keyword>
<proteinExistence type="inferred from homology"/>
<evidence type="ECO:0000313" key="12">
    <source>
        <dbReference type="EMBL" id="MBO0932627.1"/>
    </source>
</evidence>
<dbReference type="AlphaFoldDB" id="A0A939G9K7"/>
<dbReference type="PROSITE" id="PS52015">
    <property type="entry name" value="TONB_CTD"/>
    <property type="match status" value="1"/>
</dbReference>
<evidence type="ECO:0000256" key="9">
    <source>
        <dbReference type="ARBA" id="ARBA00023136"/>
    </source>
</evidence>
<keyword evidence="8" id="KW-1133">Transmembrane helix</keyword>
<reference evidence="12 13" key="1">
    <citation type="submission" date="2021-03" db="EMBL/GenBank/DDBJ databases">
        <title>Fibrella sp. HMF5036 genome sequencing and assembly.</title>
        <authorList>
            <person name="Kang H."/>
            <person name="Kim H."/>
            <person name="Bae S."/>
            <person name="Joh K."/>
        </authorList>
    </citation>
    <scope>NUCLEOTIDE SEQUENCE [LARGE SCALE GENOMIC DNA]</scope>
    <source>
        <strain evidence="12 13">HMF5036</strain>
    </source>
</reference>
<organism evidence="12 13">
    <name type="scientific">Fibrella aquatilis</name>
    <dbReference type="NCBI Taxonomy" id="2817059"/>
    <lineage>
        <taxon>Bacteria</taxon>
        <taxon>Pseudomonadati</taxon>
        <taxon>Bacteroidota</taxon>
        <taxon>Cytophagia</taxon>
        <taxon>Cytophagales</taxon>
        <taxon>Spirosomataceae</taxon>
        <taxon>Fibrella</taxon>
    </lineage>
</organism>
<name>A0A939G9K7_9BACT</name>
<sequence>MKRIVLSIASLCLSGSLAWAQSAQTTGSAIATSAQHTAIGCYSPFTEATPDEYVPLNNPPFFPGGPKALAAYFLNPDLYPYVARTNDLEGTVQVSFRIQPTGFLTSIRVTKSHSPLLDWAALRAVAQMPRWYPAHQTGIAVICPVQLSIRFETD</sequence>
<keyword evidence="9" id="KW-0472">Membrane</keyword>
<protein>
    <submittedName>
        <fullName evidence="12">Energy transducer TonB</fullName>
    </submittedName>
</protein>
<comment type="similarity">
    <text evidence="2">Belongs to the TonB family.</text>
</comment>
<comment type="caution">
    <text evidence="12">The sequence shown here is derived from an EMBL/GenBank/DDBJ whole genome shotgun (WGS) entry which is preliminary data.</text>
</comment>
<dbReference type="InterPro" id="IPR037682">
    <property type="entry name" value="TonB_C"/>
</dbReference>
<dbReference type="RefSeq" id="WP_207336591.1">
    <property type="nucleotide sequence ID" value="NZ_JAFMYU010000013.1"/>
</dbReference>
<accession>A0A939G9K7</accession>
<evidence type="ECO:0000259" key="11">
    <source>
        <dbReference type="PROSITE" id="PS52015"/>
    </source>
</evidence>